<dbReference type="InterPro" id="IPR023210">
    <property type="entry name" value="NADP_OxRdtase_dom"/>
</dbReference>
<proteinExistence type="predicted"/>
<dbReference type="GO" id="GO:0016491">
    <property type="term" value="F:oxidoreductase activity"/>
    <property type="evidence" value="ECO:0007669"/>
    <property type="project" value="UniProtKB-KW"/>
</dbReference>
<dbReference type="RefSeq" id="WP_180689587.1">
    <property type="nucleotide sequence ID" value="NZ_CP059052.1"/>
</dbReference>
<dbReference type="SUPFAM" id="SSF51430">
    <property type="entry name" value="NAD(P)-linked oxidoreductase"/>
    <property type="match status" value="1"/>
</dbReference>
<keyword evidence="1" id="KW-0560">Oxidoreductase</keyword>
<sequence length="326" mass="35631">MPDNVGLISKVRLGGGMVVGRQGLGCMGMSEFYGQTDKRQALATLERALELGVNMFDTADMYGLGANEQLLAPFLARHRAKALVATKFGYTRDARSPDDWSLDNRPEYIRQAVDRSLQRLGVEVIDLYYMHRRVESVPLDESIGAMADLVKAGKVRALGLSQVSAQELLQAHAIHPIAALQSEWSLFAREIESEILPVARSLGTTLVPYAPLGRGLLVGPANGLVLEQDDVRRHFPRFQDENWRANQRLVETLQHSAGMLGISTAQAALAWLYTKAERLGVDIVPIPGTRNCQRLAENVAASSIRLSDAEMDSLETLADAVQGAAV</sequence>
<evidence type="ECO:0000313" key="3">
    <source>
        <dbReference type="EMBL" id="QLJ16065.1"/>
    </source>
</evidence>
<dbReference type="PANTHER" id="PTHR43625:SF77">
    <property type="entry name" value="ALDO-KETO REDUCTASE"/>
    <property type="match status" value="1"/>
</dbReference>
<dbReference type="GO" id="GO:0005737">
    <property type="term" value="C:cytoplasm"/>
    <property type="evidence" value="ECO:0007669"/>
    <property type="project" value="TreeGrafter"/>
</dbReference>
<dbReference type="InterPro" id="IPR036812">
    <property type="entry name" value="NAD(P)_OxRdtase_dom_sf"/>
</dbReference>
<evidence type="ECO:0000313" key="4">
    <source>
        <dbReference type="Proteomes" id="UP000510934"/>
    </source>
</evidence>
<organism evidence="3 4">
    <name type="scientific">Pseudomonas putida</name>
    <name type="common">Arthrobacter siderocapsulatus</name>
    <dbReference type="NCBI Taxonomy" id="303"/>
    <lineage>
        <taxon>Bacteria</taxon>
        <taxon>Pseudomonadati</taxon>
        <taxon>Pseudomonadota</taxon>
        <taxon>Gammaproteobacteria</taxon>
        <taxon>Pseudomonadales</taxon>
        <taxon>Pseudomonadaceae</taxon>
        <taxon>Pseudomonas</taxon>
    </lineage>
</organism>
<name>A0A7D5W085_PSEPU</name>
<feature type="domain" description="NADP-dependent oxidoreductase" evidence="2">
    <location>
        <begin position="23"/>
        <end position="317"/>
    </location>
</feature>
<gene>
    <name evidence="3" type="ORF">H0H12_09130</name>
</gene>
<dbReference type="Pfam" id="PF00248">
    <property type="entry name" value="Aldo_ket_red"/>
    <property type="match status" value="1"/>
</dbReference>
<evidence type="ECO:0000259" key="2">
    <source>
        <dbReference type="Pfam" id="PF00248"/>
    </source>
</evidence>
<dbReference type="AlphaFoldDB" id="A0A7D5W085"/>
<dbReference type="EMBL" id="CP059052">
    <property type="protein sequence ID" value="QLJ16065.1"/>
    <property type="molecule type" value="Genomic_DNA"/>
</dbReference>
<dbReference type="Proteomes" id="UP000510934">
    <property type="component" value="Chromosome"/>
</dbReference>
<protein>
    <submittedName>
        <fullName evidence="3">Aldo/keto reductase</fullName>
    </submittedName>
</protein>
<dbReference type="Gene3D" id="3.20.20.100">
    <property type="entry name" value="NADP-dependent oxidoreductase domain"/>
    <property type="match status" value="1"/>
</dbReference>
<reference evidence="3 4" key="1">
    <citation type="journal article" date="2009" name="Mikrobiologiia">
        <title>[Phenanthren biodegradation and interaction of Pseudomonas putida BS3701 and Burkholderia sp.BS3702 in plant rhizosphere].</title>
        <authorList>
            <person name="Ovchinnikova A.A."/>
            <person name="Vetrova A.A."/>
            <person name="Filonov A.E."/>
            <person name="Boronin A.M."/>
        </authorList>
    </citation>
    <scope>NUCLEOTIDE SEQUENCE [LARGE SCALE GENOMIC DNA]</scope>
    <source>
        <strain evidence="3 4">BS3701</strain>
    </source>
</reference>
<evidence type="ECO:0000256" key="1">
    <source>
        <dbReference type="ARBA" id="ARBA00023002"/>
    </source>
</evidence>
<dbReference type="InterPro" id="IPR050791">
    <property type="entry name" value="Aldo-Keto_reductase"/>
</dbReference>
<accession>A0A7D5W085</accession>
<dbReference type="PANTHER" id="PTHR43625">
    <property type="entry name" value="AFLATOXIN B1 ALDEHYDE REDUCTASE"/>
    <property type="match status" value="1"/>
</dbReference>